<evidence type="ECO:0000256" key="1">
    <source>
        <dbReference type="SAM" id="MobiDB-lite"/>
    </source>
</evidence>
<accession>A0ABU0YXE9</accession>
<keyword evidence="3" id="KW-1185">Reference proteome</keyword>
<dbReference type="EMBL" id="JAVFWO010000001">
    <property type="protein sequence ID" value="MDQ7877000.1"/>
    <property type="molecule type" value="Genomic_DNA"/>
</dbReference>
<organism evidence="2 3">
    <name type="scientific">Microbacterium psychrotolerans</name>
    <dbReference type="NCBI Taxonomy" id="3068321"/>
    <lineage>
        <taxon>Bacteria</taxon>
        <taxon>Bacillati</taxon>
        <taxon>Actinomycetota</taxon>
        <taxon>Actinomycetes</taxon>
        <taxon>Micrococcales</taxon>
        <taxon>Microbacteriaceae</taxon>
        <taxon>Microbacterium</taxon>
    </lineage>
</organism>
<feature type="region of interest" description="Disordered" evidence="1">
    <location>
        <begin position="1"/>
        <end position="41"/>
    </location>
</feature>
<dbReference type="SUPFAM" id="SSF159888">
    <property type="entry name" value="YdhG-like"/>
    <property type="match status" value="1"/>
</dbReference>
<dbReference type="Proteomes" id="UP001235133">
    <property type="component" value="Unassembled WGS sequence"/>
</dbReference>
<feature type="compositionally biased region" description="Basic and acidic residues" evidence="1">
    <location>
        <begin position="15"/>
        <end position="41"/>
    </location>
</feature>
<gene>
    <name evidence="2" type="ORF">Q9R08_03330</name>
</gene>
<protein>
    <recommendedName>
        <fullName evidence="4">DUF1801 domain-containing protein</fullName>
    </recommendedName>
</protein>
<evidence type="ECO:0000313" key="3">
    <source>
        <dbReference type="Proteomes" id="UP001235133"/>
    </source>
</evidence>
<dbReference type="RefSeq" id="WP_308866404.1">
    <property type="nucleotide sequence ID" value="NZ_JAVFWO010000001.1"/>
</dbReference>
<evidence type="ECO:0000313" key="2">
    <source>
        <dbReference type="EMBL" id="MDQ7877000.1"/>
    </source>
</evidence>
<name>A0ABU0YXE9_9MICO</name>
<evidence type="ECO:0008006" key="4">
    <source>
        <dbReference type="Google" id="ProtNLM"/>
    </source>
</evidence>
<proteinExistence type="predicted"/>
<sequence length="148" mass="16172">MAKTTSDGLSEEEREAVKNRAKELRAQAKAGKSREAGTKQVREAIDKLEGTDREVAEGLHKVVSETAPDLVPKTFYGFPAYANADGKVVVFTQPASKFKTRYATINFDEPARLDDGDMWPVGFAVVAWNSAVEKRITELVKTAVADPA</sequence>
<comment type="caution">
    <text evidence="2">The sequence shown here is derived from an EMBL/GenBank/DDBJ whole genome shotgun (WGS) entry which is preliminary data.</text>
</comment>
<reference evidence="2 3" key="1">
    <citation type="submission" date="2023-08" db="EMBL/GenBank/DDBJ databases">
        <title>Microbacterium psychrotolerans sp. nov., a psychrotolerant bacterium isolated from soil in Heilongjiang Province, China.</title>
        <authorList>
            <person name="An P."/>
            <person name="Zhao D."/>
            <person name="Xiang H."/>
        </authorList>
    </citation>
    <scope>NUCLEOTIDE SEQUENCE [LARGE SCALE GENOMIC DNA]</scope>
    <source>
        <strain evidence="2 3">QXD-8</strain>
    </source>
</reference>